<evidence type="ECO:0000313" key="1">
    <source>
        <dbReference type="EMBL" id="CAI9622540.1"/>
    </source>
</evidence>
<name>A0ABN9HL81_9NEOB</name>
<reference evidence="1" key="1">
    <citation type="submission" date="2023-05" db="EMBL/GenBank/DDBJ databases">
        <authorList>
            <person name="Stuckert A."/>
        </authorList>
    </citation>
    <scope>NUCLEOTIDE SEQUENCE</scope>
</reference>
<protein>
    <submittedName>
        <fullName evidence="1">Uncharacterized protein</fullName>
    </submittedName>
</protein>
<gene>
    <name evidence="1" type="ORF">SPARVUS_LOCUS16307737</name>
</gene>
<organism evidence="1 2">
    <name type="scientific">Staurois parvus</name>
    <dbReference type="NCBI Taxonomy" id="386267"/>
    <lineage>
        <taxon>Eukaryota</taxon>
        <taxon>Metazoa</taxon>
        <taxon>Chordata</taxon>
        <taxon>Craniata</taxon>
        <taxon>Vertebrata</taxon>
        <taxon>Euteleostomi</taxon>
        <taxon>Amphibia</taxon>
        <taxon>Batrachia</taxon>
        <taxon>Anura</taxon>
        <taxon>Neobatrachia</taxon>
        <taxon>Ranoidea</taxon>
        <taxon>Ranidae</taxon>
        <taxon>Staurois</taxon>
    </lineage>
</organism>
<comment type="caution">
    <text evidence="1">The sequence shown here is derived from an EMBL/GenBank/DDBJ whole genome shotgun (WGS) entry which is preliminary data.</text>
</comment>
<dbReference type="EMBL" id="CATNWA010021404">
    <property type="protein sequence ID" value="CAI9622540.1"/>
    <property type="molecule type" value="Genomic_DNA"/>
</dbReference>
<sequence length="62" mass="6829">MQLSKMSWHIDSLRVPFTGNEVRRSFTIDSADSWQLHASACADTSVILPGLPLLFPVASTLL</sequence>
<accession>A0ABN9HL81</accession>
<keyword evidence="2" id="KW-1185">Reference proteome</keyword>
<dbReference type="Proteomes" id="UP001162483">
    <property type="component" value="Unassembled WGS sequence"/>
</dbReference>
<proteinExistence type="predicted"/>
<evidence type="ECO:0000313" key="2">
    <source>
        <dbReference type="Proteomes" id="UP001162483"/>
    </source>
</evidence>